<evidence type="ECO:0000313" key="2">
    <source>
        <dbReference type="Proteomes" id="UP000729701"/>
    </source>
</evidence>
<dbReference type="EMBL" id="JAHHGZ010000033">
    <property type="protein sequence ID" value="MBW4670673.1"/>
    <property type="molecule type" value="Genomic_DNA"/>
</dbReference>
<name>A0A951QT79_9CYAN</name>
<evidence type="ECO:0000313" key="1">
    <source>
        <dbReference type="EMBL" id="MBW4670673.1"/>
    </source>
</evidence>
<accession>A0A951QT79</accession>
<organism evidence="1 2">
    <name type="scientific">Cyanomargarita calcarea GSE-NOS-MK-12-04C</name>
    <dbReference type="NCBI Taxonomy" id="2839659"/>
    <lineage>
        <taxon>Bacteria</taxon>
        <taxon>Bacillati</taxon>
        <taxon>Cyanobacteriota</taxon>
        <taxon>Cyanophyceae</taxon>
        <taxon>Nostocales</taxon>
        <taxon>Cyanomargaritaceae</taxon>
        <taxon>Cyanomargarita</taxon>
    </lineage>
</organism>
<comment type="caution">
    <text evidence="1">The sequence shown here is derived from an EMBL/GenBank/DDBJ whole genome shotgun (WGS) entry which is preliminary data.</text>
</comment>
<reference evidence="1" key="2">
    <citation type="journal article" date="2022" name="Microbiol. Resour. Announc.">
        <title>Metagenome Sequencing to Explore Phylogenomics of Terrestrial Cyanobacteria.</title>
        <authorList>
            <person name="Ward R.D."/>
            <person name="Stajich J.E."/>
            <person name="Johansen J.R."/>
            <person name="Huntemann M."/>
            <person name="Clum A."/>
            <person name="Foster B."/>
            <person name="Foster B."/>
            <person name="Roux S."/>
            <person name="Palaniappan K."/>
            <person name="Varghese N."/>
            <person name="Mukherjee S."/>
            <person name="Reddy T.B.K."/>
            <person name="Daum C."/>
            <person name="Copeland A."/>
            <person name="Chen I.A."/>
            <person name="Ivanova N.N."/>
            <person name="Kyrpides N.C."/>
            <person name="Shapiro N."/>
            <person name="Eloe-Fadrosh E.A."/>
            <person name="Pietrasiak N."/>
        </authorList>
    </citation>
    <scope>NUCLEOTIDE SEQUENCE</scope>
    <source>
        <strain evidence="1">GSE-NOS-MK-12-04C</strain>
    </source>
</reference>
<gene>
    <name evidence="1" type="ORF">KME60_25440</name>
</gene>
<reference evidence="1" key="1">
    <citation type="submission" date="2021-05" db="EMBL/GenBank/DDBJ databases">
        <authorList>
            <person name="Pietrasiak N."/>
            <person name="Ward R."/>
            <person name="Stajich J.E."/>
            <person name="Kurbessoian T."/>
        </authorList>
    </citation>
    <scope>NUCLEOTIDE SEQUENCE</scope>
    <source>
        <strain evidence="1">GSE-NOS-MK-12-04C</strain>
    </source>
</reference>
<dbReference type="Proteomes" id="UP000729701">
    <property type="component" value="Unassembled WGS sequence"/>
</dbReference>
<dbReference type="AlphaFoldDB" id="A0A951QT79"/>
<protein>
    <submittedName>
        <fullName evidence="1">Uncharacterized protein</fullName>
    </submittedName>
</protein>
<sequence length="202" mass="22947">MTTFTRVLFLQDTTIKQEPIQSSQLPSNKLQKISAGTELVLQSYGLPANNQNHYKLTFKDIQFKGSFNWYAFSEYVEIGEKQLVPVPTVDAILTKQEDKKFVKIIVDRQSVDTFGFLKLVFNVDTIIKRKPIDGRFLNEQSKQAIPAGTELILFTSKPDANNIVRLPIEGGHVKFTLKDAEFKGFTQDWYAFAQHVGISRVG</sequence>
<proteinExistence type="predicted"/>